<evidence type="ECO:0000313" key="3">
    <source>
        <dbReference type="Proteomes" id="UP000573499"/>
    </source>
</evidence>
<dbReference type="EMBL" id="JACEZU010000013">
    <property type="protein sequence ID" value="MBA5689980.1"/>
    <property type="molecule type" value="Genomic_DNA"/>
</dbReference>
<protein>
    <recommendedName>
        <fullName evidence="4">Secretion system X translation initiation factor</fullName>
    </recommendedName>
</protein>
<comment type="caution">
    <text evidence="2">The sequence shown here is derived from an EMBL/GenBank/DDBJ whole genome shotgun (WGS) entry which is preliminary data.</text>
</comment>
<organism evidence="2 3">
    <name type="scientific">Rugamonas apoptosis</name>
    <dbReference type="NCBI Taxonomy" id="2758570"/>
    <lineage>
        <taxon>Bacteria</taxon>
        <taxon>Pseudomonadati</taxon>
        <taxon>Pseudomonadota</taxon>
        <taxon>Betaproteobacteria</taxon>
        <taxon>Burkholderiales</taxon>
        <taxon>Oxalobacteraceae</taxon>
        <taxon>Telluria group</taxon>
        <taxon>Rugamonas</taxon>
    </lineage>
</organism>
<dbReference type="AlphaFoldDB" id="A0A7W2FE16"/>
<keyword evidence="1" id="KW-0732">Signal</keyword>
<gene>
    <name evidence="2" type="ORF">H3H39_23300</name>
</gene>
<feature type="signal peptide" evidence="1">
    <location>
        <begin position="1"/>
        <end position="27"/>
    </location>
</feature>
<evidence type="ECO:0000256" key="1">
    <source>
        <dbReference type="SAM" id="SignalP"/>
    </source>
</evidence>
<evidence type="ECO:0000313" key="2">
    <source>
        <dbReference type="EMBL" id="MBA5689980.1"/>
    </source>
</evidence>
<keyword evidence="3" id="KW-1185">Reference proteome</keyword>
<reference evidence="2 3" key="1">
    <citation type="submission" date="2020-07" db="EMBL/GenBank/DDBJ databases">
        <title>Novel species isolated from subtropical streams in China.</title>
        <authorList>
            <person name="Lu H."/>
        </authorList>
    </citation>
    <scope>NUCLEOTIDE SEQUENCE [LARGE SCALE GENOMIC DNA]</scope>
    <source>
        <strain evidence="2 3">LX47W</strain>
    </source>
</reference>
<proteinExistence type="predicted"/>
<evidence type="ECO:0008006" key="4">
    <source>
        <dbReference type="Google" id="ProtNLM"/>
    </source>
</evidence>
<name>A0A7W2FE16_9BURK</name>
<accession>A0A7W2FE16</accession>
<feature type="chain" id="PRO_5031004124" description="Secretion system X translation initiation factor" evidence="1">
    <location>
        <begin position="28"/>
        <end position="174"/>
    </location>
</feature>
<dbReference type="Proteomes" id="UP000573499">
    <property type="component" value="Unassembled WGS sequence"/>
</dbReference>
<sequence>MDRRARFRWGILSTALLATMVAAWMPAGDPLSPVSAAMPVKSRVALAAPAVSFADRAASEKTEDGVGDDPFAPRGWQAPASVPIQSSSAPPMTVAPIDLAPAGPPELPYRFVGSMNDNAEQMIYLARGEQAYVARPGETLDGIYKVIAVTAAQVEFEHLPTGVRQALVFPAQQN</sequence>
<dbReference type="RefSeq" id="WP_182156771.1">
    <property type="nucleotide sequence ID" value="NZ_JACEZU010000013.1"/>
</dbReference>